<proteinExistence type="predicted"/>
<protein>
    <recommendedName>
        <fullName evidence="2">DUF2290 domain-containing protein</fullName>
    </recommendedName>
</protein>
<evidence type="ECO:0000313" key="1">
    <source>
        <dbReference type="EMBL" id="VFJ63134.1"/>
    </source>
</evidence>
<gene>
    <name evidence="1" type="ORF">BECKDK2373B_GA0170837_11204</name>
</gene>
<evidence type="ECO:0008006" key="2">
    <source>
        <dbReference type="Google" id="ProtNLM"/>
    </source>
</evidence>
<dbReference type="AlphaFoldDB" id="A0A450T8X1"/>
<reference evidence="1" key="1">
    <citation type="submission" date="2019-02" db="EMBL/GenBank/DDBJ databases">
        <authorList>
            <person name="Gruber-Vodicka R. H."/>
            <person name="Seah K. B. B."/>
        </authorList>
    </citation>
    <scope>NUCLEOTIDE SEQUENCE</scope>
    <source>
        <strain evidence="1">BECK_DK47</strain>
    </source>
</reference>
<organism evidence="1">
    <name type="scientific">Candidatus Kentrum sp. DK</name>
    <dbReference type="NCBI Taxonomy" id="2126562"/>
    <lineage>
        <taxon>Bacteria</taxon>
        <taxon>Pseudomonadati</taxon>
        <taxon>Pseudomonadota</taxon>
        <taxon>Gammaproteobacteria</taxon>
        <taxon>Candidatus Kentrum</taxon>
    </lineage>
</organism>
<accession>A0A450T8X1</accession>
<dbReference type="Pfam" id="PF10053">
    <property type="entry name" value="DUF2290"/>
    <property type="match status" value="1"/>
</dbReference>
<name>A0A450T8X1_9GAMM</name>
<dbReference type="InterPro" id="IPR018742">
    <property type="entry name" value="DUF2290"/>
</dbReference>
<dbReference type="EMBL" id="CAADEX010000120">
    <property type="protein sequence ID" value="VFJ63134.1"/>
    <property type="molecule type" value="Genomic_DNA"/>
</dbReference>
<sequence>MIPGPGQIRQQIEKLTADLVGLSLCDDQNSPALRDLGHGLREIDIGGESDIARALKNIPYRDIYAELERTRSYNLRMLDGALIHMGYRFRGNHIETHRLAFFPSPFLEEFQNNPDIYLEDEIYADVIMRNIVPFPLRFDFDSREEVFVEVEHPKSHLTLGQYQNCRIPVSAPLTPYHFIGFILRNFYNTAYRKYSAKLSAFAHCFDVSIASREMDLLYVRVPSR</sequence>